<dbReference type="InterPro" id="IPR042099">
    <property type="entry name" value="ANL_N_sf"/>
</dbReference>
<dbReference type="Gene3D" id="3.40.50.12780">
    <property type="entry name" value="N-terminal domain of ligase-like"/>
    <property type="match status" value="1"/>
</dbReference>
<gene>
    <name evidence="1" type="ORF">FRC0190_00677</name>
</gene>
<dbReference type="RefSeq" id="WP_155871909.1">
    <property type="nucleotide sequence ID" value="NZ_CP168248.1"/>
</dbReference>
<dbReference type="KEGG" id="crf:FRC0190_00677"/>
<organism evidence="1 2">
    <name type="scientific">Corynebacterium rouxii</name>
    <dbReference type="NCBI Taxonomy" id="2719119"/>
    <lineage>
        <taxon>Bacteria</taxon>
        <taxon>Bacillati</taxon>
        <taxon>Actinomycetota</taxon>
        <taxon>Actinomycetes</taxon>
        <taxon>Mycobacteriales</taxon>
        <taxon>Corynebacteriaceae</taxon>
        <taxon>Corynebacterium</taxon>
    </lineage>
</organism>
<dbReference type="EMBL" id="LR738855">
    <property type="protein sequence ID" value="VZH84666.1"/>
    <property type="molecule type" value="Genomic_DNA"/>
</dbReference>
<evidence type="ECO:0000313" key="2">
    <source>
        <dbReference type="Proteomes" id="UP000423525"/>
    </source>
</evidence>
<dbReference type="NCBIfam" id="TIGR03089">
    <property type="entry name" value="TIGR03089 family protein"/>
    <property type="match status" value="1"/>
</dbReference>
<dbReference type="InterPro" id="IPR017523">
    <property type="entry name" value="Rv3268"/>
</dbReference>
<dbReference type="SUPFAM" id="SSF56801">
    <property type="entry name" value="Acetyl-CoA synthetase-like"/>
    <property type="match status" value="1"/>
</dbReference>
<dbReference type="Proteomes" id="UP000423525">
    <property type="component" value="Chromosome"/>
</dbReference>
<dbReference type="AlphaFoldDB" id="A0A6I8MGM0"/>
<sequence length="220" mass="23188">MELLANILATEPAAPRVTVYNEDTGARLDFSGITLDNWAAKVANMLREESGLDAGATICIDLPPSWQSIAIALGALAAGITPHFGAASDHPESEALFVTPDHAVSGDVDTYLVTDDPFGRGVEECGAILPDGAIDFAPTVRFYGDQFFEPTPRIEDFAATNPLQPNTRLISRGWIDLDGFTHAVINPLAASGSAVIVAGSPTPERIDAICAAEKVSARNL</sequence>
<protein>
    <submittedName>
        <fullName evidence="1">TIGR03089 family protein</fullName>
    </submittedName>
</protein>
<name>A0A6I8MGM0_9CORY</name>
<accession>A0A6I8MGM0</accession>
<proteinExistence type="predicted"/>
<evidence type="ECO:0000313" key="1">
    <source>
        <dbReference type="EMBL" id="VZH84666.1"/>
    </source>
</evidence>
<reference evidence="1 2" key="1">
    <citation type="submission" date="2019-11" db="EMBL/GenBank/DDBJ databases">
        <authorList>
            <person name="Brisse S."/>
        </authorList>
    </citation>
    <scope>NUCLEOTIDE SEQUENCE [LARGE SCALE GENOMIC DNA]</scope>
    <source>
        <strain evidence="1">FRC0190</strain>
    </source>
</reference>